<dbReference type="Gene3D" id="3.40.605.10">
    <property type="entry name" value="Aldehyde Dehydrogenase, Chain A, domain 1"/>
    <property type="match status" value="1"/>
</dbReference>
<feature type="domain" description="Aldehyde dehydrogenase" evidence="2">
    <location>
        <begin position="19"/>
        <end position="465"/>
    </location>
</feature>
<dbReference type="EMBL" id="JACHHT010000002">
    <property type="protein sequence ID" value="MBB6522579.1"/>
    <property type="molecule type" value="Genomic_DNA"/>
</dbReference>
<dbReference type="InParanoid" id="A0A7X0JUN1"/>
<keyword evidence="4" id="KW-1185">Reference proteome</keyword>
<dbReference type="InterPro" id="IPR016161">
    <property type="entry name" value="Ald_DH/histidinol_DH"/>
</dbReference>
<protein>
    <submittedName>
        <fullName evidence="3">NADP-dependent aldehyde dehydrogenase</fullName>
        <ecNumber evidence="3">1.2.1.4</ecNumber>
    </submittedName>
</protein>
<evidence type="ECO:0000313" key="3">
    <source>
        <dbReference type="EMBL" id="MBB6522579.1"/>
    </source>
</evidence>
<dbReference type="PANTHER" id="PTHR43353">
    <property type="entry name" value="SUCCINATE-SEMIALDEHYDE DEHYDROGENASE, MITOCHONDRIAL"/>
    <property type="match status" value="1"/>
</dbReference>
<dbReference type="InterPro" id="IPR016163">
    <property type="entry name" value="Ald_DH_C"/>
</dbReference>
<dbReference type="InterPro" id="IPR015590">
    <property type="entry name" value="Aldehyde_DH_dom"/>
</dbReference>
<gene>
    <name evidence="3" type="ORF">HNR48_002864</name>
</gene>
<evidence type="ECO:0000259" key="2">
    <source>
        <dbReference type="Pfam" id="PF00171"/>
    </source>
</evidence>
<accession>A0A7X0JUN1</accession>
<evidence type="ECO:0000256" key="1">
    <source>
        <dbReference type="ARBA" id="ARBA00023002"/>
    </source>
</evidence>
<dbReference type="EC" id="1.2.1.4" evidence="3"/>
<dbReference type="Gene3D" id="3.40.309.10">
    <property type="entry name" value="Aldehyde Dehydrogenase, Chain A, domain 2"/>
    <property type="match status" value="1"/>
</dbReference>
<dbReference type="PANTHER" id="PTHR43353:SF3">
    <property type="entry name" value="ALDEHYDE DEHYDROGENASE-RELATED"/>
    <property type="match status" value="1"/>
</dbReference>
<dbReference type="InterPro" id="IPR050740">
    <property type="entry name" value="Aldehyde_DH_Superfamily"/>
</dbReference>
<sequence length="527" mass="54847">MTISSDTSSYIAGNFLAGAGNSFHAWDPVNNLALASCGSCGTEELQKAAHAAQSAAPVLAKKSGQQIAEFLQTLATEIENLGEQLIATGMAESGLPEARLQGERGRTCGQIRAFAELVQDGSWVQASIDTAIADRQPLPKPDIRSQLTALGPVAVFGASNFPFAFGSLGGDSAAALAAGNPIIVKGHPSHPATSTLFAQAMDKAIRSCDFPSGTFALLQGDGHQLGGDLVAHPSVKAVGFTGSVAGGRALMDIAAKRPEPIPVYAEMGSINPVFIMPDVLQNNSDSVAAGLAASIAMGAGQFCTSPGLIVTLAGDFAEQTSKHLAQQARGHMLNPGIANAFKQSVATRCEDQDIELLTGGAGAENPLQPENSLMKVSAKNFIAKPELLEEIFGPVSLLVECQNIKEMQDVAEAMEGNLTATIHTQAYDQPELKPLLEQLSKVAGRVLFNGYPTGVEVCPSMQHGGPYPASSAPATTSVGAAAIFRFTSRHAFQNCPDSLLPAALQNANPLNIWRQLNGQPSQAAITQ</sequence>
<organism evidence="3 4">
    <name type="scientific">Pseudoteredinibacter isoporae</name>
    <dbReference type="NCBI Taxonomy" id="570281"/>
    <lineage>
        <taxon>Bacteria</taxon>
        <taxon>Pseudomonadati</taxon>
        <taxon>Pseudomonadota</taxon>
        <taxon>Gammaproteobacteria</taxon>
        <taxon>Cellvibrionales</taxon>
        <taxon>Cellvibrionaceae</taxon>
        <taxon>Pseudoteredinibacter</taxon>
    </lineage>
</organism>
<dbReference type="SUPFAM" id="SSF53720">
    <property type="entry name" value="ALDH-like"/>
    <property type="match status" value="1"/>
</dbReference>
<name>A0A7X0JUN1_9GAMM</name>
<keyword evidence="1 3" id="KW-0560">Oxidoreductase</keyword>
<dbReference type="Proteomes" id="UP000528457">
    <property type="component" value="Unassembled WGS sequence"/>
</dbReference>
<evidence type="ECO:0000313" key="4">
    <source>
        <dbReference type="Proteomes" id="UP000528457"/>
    </source>
</evidence>
<dbReference type="CDD" id="cd07129">
    <property type="entry name" value="ALDH_KGSADH"/>
    <property type="match status" value="1"/>
</dbReference>
<proteinExistence type="predicted"/>
<dbReference type="InterPro" id="IPR016162">
    <property type="entry name" value="Ald_DH_N"/>
</dbReference>
<dbReference type="AlphaFoldDB" id="A0A7X0JUN1"/>
<comment type="caution">
    <text evidence="3">The sequence shown here is derived from an EMBL/GenBank/DDBJ whole genome shotgun (WGS) entry which is preliminary data.</text>
</comment>
<dbReference type="Pfam" id="PF00171">
    <property type="entry name" value="Aldedh"/>
    <property type="match status" value="1"/>
</dbReference>
<dbReference type="RefSeq" id="WP_166845612.1">
    <property type="nucleotide sequence ID" value="NZ_JAAONY010000002.1"/>
</dbReference>
<dbReference type="GO" id="GO:0033721">
    <property type="term" value="F:aldehyde dehydrogenase (NADP+) activity"/>
    <property type="evidence" value="ECO:0007669"/>
    <property type="project" value="UniProtKB-EC"/>
</dbReference>
<reference evidence="3 4" key="1">
    <citation type="submission" date="2020-08" db="EMBL/GenBank/DDBJ databases">
        <title>Genomic Encyclopedia of Type Strains, Phase IV (KMG-IV): sequencing the most valuable type-strain genomes for metagenomic binning, comparative biology and taxonomic classification.</title>
        <authorList>
            <person name="Goeker M."/>
        </authorList>
    </citation>
    <scope>NUCLEOTIDE SEQUENCE [LARGE SCALE GENOMIC DNA]</scope>
    <source>
        <strain evidence="3 4">DSM 22368</strain>
    </source>
</reference>
<dbReference type="InterPro" id="IPR044151">
    <property type="entry name" value="ALDH_KGSADH"/>
</dbReference>